<evidence type="ECO:0000313" key="2">
    <source>
        <dbReference type="Proteomes" id="UP001057402"/>
    </source>
</evidence>
<protein>
    <submittedName>
        <fullName evidence="1">Uncharacterized protein</fullName>
    </submittedName>
</protein>
<comment type="caution">
    <text evidence="1">The sequence shown here is derived from an EMBL/GenBank/DDBJ whole genome shotgun (WGS) entry which is preliminary data.</text>
</comment>
<organism evidence="1 2">
    <name type="scientific">Melastoma candidum</name>
    <dbReference type="NCBI Taxonomy" id="119954"/>
    <lineage>
        <taxon>Eukaryota</taxon>
        <taxon>Viridiplantae</taxon>
        <taxon>Streptophyta</taxon>
        <taxon>Embryophyta</taxon>
        <taxon>Tracheophyta</taxon>
        <taxon>Spermatophyta</taxon>
        <taxon>Magnoliopsida</taxon>
        <taxon>eudicotyledons</taxon>
        <taxon>Gunneridae</taxon>
        <taxon>Pentapetalae</taxon>
        <taxon>rosids</taxon>
        <taxon>malvids</taxon>
        <taxon>Myrtales</taxon>
        <taxon>Melastomataceae</taxon>
        <taxon>Melastomatoideae</taxon>
        <taxon>Melastomateae</taxon>
        <taxon>Melastoma</taxon>
    </lineage>
</organism>
<name>A0ACB9LN82_9MYRT</name>
<proteinExistence type="predicted"/>
<reference evidence="2" key="1">
    <citation type="journal article" date="2023" name="Front. Plant Sci.">
        <title>Chromosomal-level genome assembly of Melastoma candidum provides insights into trichome evolution.</title>
        <authorList>
            <person name="Zhong Y."/>
            <person name="Wu W."/>
            <person name="Sun C."/>
            <person name="Zou P."/>
            <person name="Liu Y."/>
            <person name="Dai S."/>
            <person name="Zhou R."/>
        </authorList>
    </citation>
    <scope>NUCLEOTIDE SEQUENCE [LARGE SCALE GENOMIC DNA]</scope>
</reference>
<dbReference type="EMBL" id="CM042890">
    <property type="protein sequence ID" value="KAI4312703.1"/>
    <property type="molecule type" value="Genomic_DNA"/>
</dbReference>
<keyword evidence="2" id="KW-1185">Reference proteome</keyword>
<evidence type="ECO:0000313" key="1">
    <source>
        <dbReference type="EMBL" id="KAI4312703.1"/>
    </source>
</evidence>
<sequence length="92" mass="9886">MNSMFSSFEAFSAEYLGCSGRPLLTSKSGDPTPSSVSARDFAAGEDKGTGRQLCPTNEEGSSLPRDNGRRSSSPMFAPELDGLHSFETLVRY</sequence>
<accession>A0ACB9LN82</accession>
<dbReference type="Proteomes" id="UP001057402">
    <property type="component" value="Chromosome 11"/>
</dbReference>
<gene>
    <name evidence="1" type="ORF">MLD38_037503</name>
</gene>